<proteinExistence type="predicted"/>
<sequence>MANTVVEIFSQFYENWTGKLEEILQKLLQVSNQRTEVVKTEQELQALVSTVTSHLKEYYTTKWAAARADALIFFSPTWLNPLENAQLWVTGWKPSTVFRLVDNLKKGDVLVMTEDQEKKTEELKKRIRMEEEKVEREMERQQVAMADRKMVELAKFTNRLRSAGGAGGDKADAVAKVAVSEVIGELERIMKASDCVRLKTLKGVLDLLTPMQSVDFLAANITTQLRLKQWGKKKKKDDMAEADETAINVNQDNAGEWRSYGSVDIREEFKGKCEKRNGLNGGARWCVIEGPRLRKHEQSET</sequence>
<dbReference type="Gramene" id="rna-AYBTSS11_LOCUS18979">
    <property type="protein sequence ID" value="CAJ1961932.1"/>
    <property type="gene ID" value="gene-AYBTSS11_LOCUS18979"/>
</dbReference>
<dbReference type="GO" id="GO:0043565">
    <property type="term" value="F:sequence-specific DNA binding"/>
    <property type="evidence" value="ECO:0007669"/>
    <property type="project" value="InterPro"/>
</dbReference>
<dbReference type="InterPro" id="IPR025422">
    <property type="entry name" value="TGA_domain"/>
</dbReference>
<accession>A0AA86T0A3</accession>
<keyword evidence="1" id="KW-0175">Coiled coil</keyword>
<dbReference type="PROSITE" id="PS51806">
    <property type="entry name" value="DOG1"/>
    <property type="match status" value="1"/>
</dbReference>
<evidence type="ECO:0000259" key="2">
    <source>
        <dbReference type="PROSITE" id="PS51806"/>
    </source>
</evidence>
<feature type="coiled-coil region" evidence="1">
    <location>
        <begin position="113"/>
        <end position="149"/>
    </location>
</feature>
<reference evidence="3" key="1">
    <citation type="submission" date="2023-10" db="EMBL/GenBank/DDBJ databases">
        <authorList>
            <person name="Domelevo Entfellner J.-B."/>
        </authorList>
    </citation>
    <scope>NUCLEOTIDE SEQUENCE</scope>
</reference>
<dbReference type="PANTHER" id="PTHR46354:SF2">
    <property type="entry name" value="PROTEIN DOG1-LIKE 4"/>
    <property type="match status" value="1"/>
</dbReference>
<keyword evidence="4" id="KW-1185">Reference proteome</keyword>
<dbReference type="EMBL" id="OY731403">
    <property type="protein sequence ID" value="CAJ1961932.1"/>
    <property type="molecule type" value="Genomic_DNA"/>
</dbReference>
<dbReference type="GO" id="GO:0006351">
    <property type="term" value="P:DNA-templated transcription"/>
    <property type="evidence" value="ECO:0007669"/>
    <property type="project" value="InterPro"/>
</dbReference>
<dbReference type="Proteomes" id="UP001189624">
    <property type="component" value="Chromosome 6"/>
</dbReference>
<evidence type="ECO:0000313" key="3">
    <source>
        <dbReference type="EMBL" id="CAJ1961932.1"/>
    </source>
</evidence>
<evidence type="ECO:0000313" key="4">
    <source>
        <dbReference type="Proteomes" id="UP001189624"/>
    </source>
</evidence>
<dbReference type="PANTHER" id="PTHR46354">
    <property type="entry name" value="DOG1 DOMAIN-CONTAINING PROTEIN"/>
    <property type="match status" value="1"/>
</dbReference>
<feature type="domain" description="DOG1" evidence="2">
    <location>
        <begin position="6"/>
        <end position="237"/>
    </location>
</feature>
<evidence type="ECO:0000256" key="1">
    <source>
        <dbReference type="SAM" id="Coils"/>
    </source>
</evidence>
<name>A0AA86T0A3_9FABA</name>
<dbReference type="InterPro" id="IPR051886">
    <property type="entry name" value="Seed_Dev/Stress_Resp_Reg"/>
</dbReference>
<protein>
    <recommendedName>
        <fullName evidence="2">DOG1 domain-containing protein</fullName>
    </recommendedName>
</protein>
<dbReference type="AlphaFoldDB" id="A0AA86T0A3"/>
<dbReference type="Pfam" id="PF14144">
    <property type="entry name" value="DOG1"/>
    <property type="match status" value="1"/>
</dbReference>
<gene>
    <name evidence="3" type="ORF">AYBTSS11_LOCUS18979</name>
</gene>
<organism evidence="3 4">
    <name type="scientific">Sphenostylis stenocarpa</name>
    <dbReference type="NCBI Taxonomy" id="92480"/>
    <lineage>
        <taxon>Eukaryota</taxon>
        <taxon>Viridiplantae</taxon>
        <taxon>Streptophyta</taxon>
        <taxon>Embryophyta</taxon>
        <taxon>Tracheophyta</taxon>
        <taxon>Spermatophyta</taxon>
        <taxon>Magnoliopsida</taxon>
        <taxon>eudicotyledons</taxon>
        <taxon>Gunneridae</taxon>
        <taxon>Pentapetalae</taxon>
        <taxon>rosids</taxon>
        <taxon>fabids</taxon>
        <taxon>Fabales</taxon>
        <taxon>Fabaceae</taxon>
        <taxon>Papilionoideae</taxon>
        <taxon>50 kb inversion clade</taxon>
        <taxon>NPAAA clade</taxon>
        <taxon>indigoferoid/millettioid clade</taxon>
        <taxon>Phaseoleae</taxon>
        <taxon>Sphenostylis</taxon>
    </lineage>
</organism>